<accession>A0AAE0HUI4</accession>
<sequence>MSPEPPLHIGRAAHALRKFVQRGIIAAREDDKECRPGNGANLCEKPAVSSQSSTWIIVGVVIAAVVLGTLAVVLYFHFKNKKKSEREDLEDRFAMADYGLDEAAAANRSSKRKSRQLPQGAGSGQQQQPKLSLDDLRPPPGVANVPGKPKGYVNPFVSEADDAVSIKSIDLHPQWPRKDESSAASSQQHLPPQKL</sequence>
<proteinExistence type="predicted"/>
<evidence type="ECO:0000313" key="4">
    <source>
        <dbReference type="Proteomes" id="UP001283341"/>
    </source>
</evidence>
<evidence type="ECO:0000256" key="1">
    <source>
        <dbReference type="SAM" id="MobiDB-lite"/>
    </source>
</evidence>
<evidence type="ECO:0000256" key="2">
    <source>
        <dbReference type="SAM" id="Phobius"/>
    </source>
</evidence>
<feature type="region of interest" description="Disordered" evidence="1">
    <location>
        <begin position="105"/>
        <end position="156"/>
    </location>
</feature>
<feature type="compositionally biased region" description="Low complexity" evidence="1">
    <location>
        <begin position="116"/>
        <end position="128"/>
    </location>
</feature>
<dbReference type="Proteomes" id="UP001283341">
    <property type="component" value="Unassembled WGS sequence"/>
</dbReference>
<feature type="region of interest" description="Disordered" evidence="1">
    <location>
        <begin position="168"/>
        <end position="195"/>
    </location>
</feature>
<reference evidence="3" key="2">
    <citation type="submission" date="2023-06" db="EMBL/GenBank/DDBJ databases">
        <authorList>
            <consortium name="Lawrence Berkeley National Laboratory"/>
            <person name="Haridas S."/>
            <person name="Hensen N."/>
            <person name="Bonometti L."/>
            <person name="Westerberg I."/>
            <person name="Brannstrom I.O."/>
            <person name="Guillou S."/>
            <person name="Cros-Aarteil S."/>
            <person name="Calhoun S."/>
            <person name="Kuo A."/>
            <person name="Mondo S."/>
            <person name="Pangilinan J."/>
            <person name="Riley R."/>
            <person name="Labutti K."/>
            <person name="Andreopoulos B."/>
            <person name="Lipzen A."/>
            <person name="Chen C."/>
            <person name="Yanf M."/>
            <person name="Daum C."/>
            <person name="Ng V."/>
            <person name="Clum A."/>
            <person name="Steindorff A."/>
            <person name="Ohm R."/>
            <person name="Martin F."/>
            <person name="Silar P."/>
            <person name="Natvig D."/>
            <person name="Lalanne C."/>
            <person name="Gautier V."/>
            <person name="Ament-Velasquez S.L."/>
            <person name="Kruys A."/>
            <person name="Hutchinson M.I."/>
            <person name="Powell A.J."/>
            <person name="Barry K."/>
            <person name="Miller A.N."/>
            <person name="Grigoriev I.V."/>
            <person name="Debuchy R."/>
            <person name="Gladieux P."/>
            <person name="Thoren M.H."/>
            <person name="Johannesson H."/>
        </authorList>
    </citation>
    <scope>NUCLEOTIDE SEQUENCE</scope>
    <source>
        <strain evidence="3">CBS 118394</strain>
    </source>
</reference>
<organism evidence="3 4">
    <name type="scientific">Apodospora peruviana</name>
    <dbReference type="NCBI Taxonomy" id="516989"/>
    <lineage>
        <taxon>Eukaryota</taxon>
        <taxon>Fungi</taxon>
        <taxon>Dikarya</taxon>
        <taxon>Ascomycota</taxon>
        <taxon>Pezizomycotina</taxon>
        <taxon>Sordariomycetes</taxon>
        <taxon>Sordariomycetidae</taxon>
        <taxon>Sordariales</taxon>
        <taxon>Lasiosphaeriaceae</taxon>
        <taxon>Apodospora</taxon>
    </lineage>
</organism>
<keyword evidence="2" id="KW-0472">Membrane</keyword>
<evidence type="ECO:0000313" key="3">
    <source>
        <dbReference type="EMBL" id="KAK3312809.1"/>
    </source>
</evidence>
<keyword evidence="2" id="KW-1133">Transmembrane helix</keyword>
<dbReference type="EMBL" id="JAUEDM010000008">
    <property type="protein sequence ID" value="KAK3312809.1"/>
    <property type="molecule type" value="Genomic_DNA"/>
</dbReference>
<keyword evidence="4" id="KW-1185">Reference proteome</keyword>
<name>A0AAE0HUI4_9PEZI</name>
<feature type="transmembrane region" description="Helical" evidence="2">
    <location>
        <begin position="55"/>
        <end position="76"/>
    </location>
</feature>
<feature type="compositionally biased region" description="Polar residues" evidence="1">
    <location>
        <begin position="182"/>
        <end position="195"/>
    </location>
</feature>
<protein>
    <submittedName>
        <fullName evidence="3">Uncharacterized protein</fullName>
    </submittedName>
</protein>
<gene>
    <name evidence="3" type="ORF">B0H66DRAFT_607867</name>
</gene>
<reference evidence="3" key="1">
    <citation type="journal article" date="2023" name="Mol. Phylogenet. Evol.">
        <title>Genome-scale phylogeny and comparative genomics of the fungal order Sordariales.</title>
        <authorList>
            <person name="Hensen N."/>
            <person name="Bonometti L."/>
            <person name="Westerberg I."/>
            <person name="Brannstrom I.O."/>
            <person name="Guillou S."/>
            <person name="Cros-Aarteil S."/>
            <person name="Calhoun S."/>
            <person name="Haridas S."/>
            <person name="Kuo A."/>
            <person name="Mondo S."/>
            <person name="Pangilinan J."/>
            <person name="Riley R."/>
            <person name="LaButti K."/>
            <person name="Andreopoulos B."/>
            <person name="Lipzen A."/>
            <person name="Chen C."/>
            <person name="Yan M."/>
            <person name="Daum C."/>
            <person name="Ng V."/>
            <person name="Clum A."/>
            <person name="Steindorff A."/>
            <person name="Ohm R.A."/>
            <person name="Martin F."/>
            <person name="Silar P."/>
            <person name="Natvig D.O."/>
            <person name="Lalanne C."/>
            <person name="Gautier V."/>
            <person name="Ament-Velasquez S.L."/>
            <person name="Kruys A."/>
            <person name="Hutchinson M.I."/>
            <person name="Powell A.J."/>
            <person name="Barry K."/>
            <person name="Miller A.N."/>
            <person name="Grigoriev I.V."/>
            <person name="Debuchy R."/>
            <person name="Gladieux P."/>
            <person name="Hiltunen Thoren M."/>
            <person name="Johannesson H."/>
        </authorList>
    </citation>
    <scope>NUCLEOTIDE SEQUENCE</scope>
    <source>
        <strain evidence="3">CBS 118394</strain>
    </source>
</reference>
<comment type="caution">
    <text evidence="3">The sequence shown here is derived from an EMBL/GenBank/DDBJ whole genome shotgun (WGS) entry which is preliminary data.</text>
</comment>
<keyword evidence="2" id="KW-0812">Transmembrane</keyword>
<dbReference type="AlphaFoldDB" id="A0AAE0HUI4"/>